<name>A0ABT4AES2_9BACT</name>
<sequence>MSTQKISALEPLRVRVRRIQFTVGLGFLALVIGTVLTGALSMRLSGRVEALPSWAIDFFIAPVLRNLWALGVLPVLCYGAARVIELRPWATALGAAATGLCFTLAIEFTSNGIDGWLENGGLSLVLEWGVIAAGVFLSKRAVVRGRADAVKQEKQAQQQASARKDEYAEFLQEAEREGEKIAQREAAKAEEQGAPVQSLPVPEQAVAPDAPTGETPEQKPPGESKAPAA</sequence>
<feature type="transmembrane region" description="Helical" evidence="2">
    <location>
        <begin position="21"/>
        <end position="42"/>
    </location>
</feature>
<reference evidence="3 4" key="1">
    <citation type="submission" date="2022-11" db="EMBL/GenBank/DDBJ databases">
        <title>Minimal conservation of predation-associated metabolite biosynthetic gene clusters underscores biosynthetic potential of Myxococcota including descriptions for ten novel species: Archangium lansinium sp. nov., Myxococcus landrumus sp. nov., Nannocystis bai.</title>
        <authorList>
            <person name="Ahearne A."/>
            <person name="Stevens C."/>
            <person name="Phillips K."/>
        </authorList>
    </citation>
    <scope>NUCLEOTIDE SEQUENCE [LARGE SCALE GENOMIC DNA]</scope>
    <source>
        <strain evidence="3 4">MIWBW</strain>
    </source>
</reference>
<evidence type="ECO:0000313" key="3">
    <source>
        <dbReference type="EMBL" id="MCY1080173.1"/>
    </source>
</evidence>
<feature type="transmembrane region" description="Helical" evidence="2">
    <location>
        <begin position="54"/>
        <end position="77"/>
    </location>
</feature>
<keyword evidence="2" id="KW-1133">Transmembrane helix</keyword>
<evidence type="ECO:0000256" key="1">
    <source>
        <dbReference type="SAM" id="MobiDB-lite"/>
    </source>
</evidence>
<protein>
    <submittedName>
        <fullName evidence="3">Uncharacterized protein</fullName>
    </submittedName>
</protein>
<keyword evidence="4" id="KW-1185">Reference proteome</keyword>
<organism evidence="3 4">
    <name type="scientific">Archangium lansingense</name>
    <dbReference type="NCBI Taxonomy" id="2995310"/>
    <lineage>
        <taxon>Bacteria</taxon>
        <taxon>Pseudomonadati</taxon>
        <taxon>Myxococcota</taxon>
        <taxon>Myxococcia</taxon>
        <taxon>Myxococcales</taxon>
        <taxon>Cystobacterineae</taxon>
        <taxon>Archangiaceae</taxon>
        <taxon>Archangium</taxon>
    </lineage>
</organism>
<feature type="compositionally biased region" description="Basic and acidic residues" evidence="1">
    <location>
        <begin position="173"/>
        <end position="191"/>
    </location>
</feature>
<evidence type="ECO:0000256" key="2">
    <source>
        <dbReference type="SAM" id="Phobius"/>
    </source>
</evidence>
<feature type="region of interest" description="Disordered" evidence="1">
    <location>
        <begin position="173"/>
        <end position="229"/>
    </location>
</feature>
<gene>
    <name evidence="3" type="ORF">OV287_37545</name>
</gene>
<dbReference type="RefSeq" id="WP_267538848.1">
    <property type="nucleotide sequence ID" value="NZ_JAPNKA010000001.1"/>
</dbReference>
<evidence type="ECO:0000313" key="4">
    <source>
        <dbReference type="Proteomes" id="UP001207654"/>
    </source>
</evidence>
<keyword evidence="2" id="KW-0812">Transmembrane</keyword>
<keyword evidence="2" id="KW-0472">Membrane</keyword>
<dbReference type="Proteomes" id="UP001207654">
    <property type="component" value="Unassembled WGS sequence"/>
</dbReference>
<feature type="transmembrane region" description="Helical" evidence="2">
    <location>
        <begin position="120"/>
        <end position="137"/>
    </location>
</feature>
<comment type="caution">
    <text evidence="3">The sequence shown here is derived from an EMBL/GenBank/DDBJ whole genome shotgun (WGS) entry which is preliminary data.</text>
</comment>
<accession>A0ABT4AES2</accession>
<feature type="transmembrane region" description="Helical" evidence="2">
    <location>
        <begin position="89"/>
        <end position="108"/>
    </location>
</feature>
<proteinExistence type="predicted"/>
<dbReference type="EMBL" id="JAPNKA010000001">
    <property type="protein sequence ID" value="MCY1080173.1"/>
    <property type="molecule type" value="Genomic_DNA"/>
</dbReference>